<comment type="caution">
    <text evidence="11">The sequence shown here is derived from an EMBL/GenBank/DDBJ whole genome shotgun (WGS) entry which is preliminary data.</text>
</comment>
<evidence type="ECO:0000256" key="6">
    <source>
        <dbReference type="ARBA" id="ARBA00023098"/>
    </source>
</evidence>
<comment type="similarity">
    <text evidence="10">Belongs to the PlsY family.</text>
</comment>
<dbReference type="SMART" id="SM01207">
    <property type="entry name" value="G3P_acyltransf"/>
    <property type="match status" value="1"/>
</dbReference>
<feature type="transmembrane region" description="Helical" evidence="10">
    <location>
        <begin position="79"/>
        <end position="98"/>
    </location>
</feature>
<keyword evidence="1 10" id="KW-1003">Cell membrane</keyword>
<keyword evidence="4 10" id="KW-0812">Transmembrane</keyword>
<evidence type="ECO:0000256" key="7">
    <source>
        <dbReference type="ARBA" id="ARBA00023136"/>
    </source>
</evidence>
<organism evidence="11 12">
    <name type="scientific">Helicobacter didelphidarum</name>
    <dbReference type="NCBI Taxonomy" id="2040648"/>
    <lineage>
        <taxon>Bacteria</taxon>
        <taxon>Pseudomonadati</taxon>
        <taxon>Campylobacterota</taxon>
        <taxon>Epsilonproteobacteria</taxon>
        <taxon>Campylobacterales</taxon>
        <taxon>Helicobacteraceae</taxon>
        <taxon>Helicobacter</taxon>
    </lineage>
</organism>
<feature type="transmembrane region" description="Helical" evidence="10">
    <location>
        <begin position="110"/>
        <end position="128"/>
    </location>
</feature>
<evidence type="ECO:0000256" key="2">
    <source>
        <dbReference type="ARBA" id="ARBA00022516"/>
    </source>
</evidence>
<dbReference type="Proteomes" id="UP000256379">
    <property type="component" value="Unassembled WGS sequence"/>
</dbReference>
<dbReference type="GO" id="GO:0008654">
    <property type="term" value="P:phospholipid biosynthetic process"/>
    <property type="evidence" value="ECO:0007669"/>
    <property type="project" value="UniProtKB-UniRule"/>
</dbReference>
<dbReference type="EC" id="2.3.1.275" evidence="10"/>
<keyword evidence="3 10" id="KW-0808">Transferase</keyword>
<dbReference type="AlphaFoldDB" id="A0A3D8IH59"/>
<feature type="transmembrane region" description="Helical" evidence="10">
    <location>
        <begin position="171"/>
        <end position="188"/>
    </location>
</feature>
<keyword evidence="12" id="KW-1185">Reference proteome</keyword>
<dbReference type="OrthoDB" id="9777124at2"/>
<evidence type="ECO:0000256" key="9">
    <source>
        <dbReference type="ARBA" id="ARBA00023264"/>
    </source>
</evidence>
<evidence type="ECO:0000256" key="8">
    <source>
        <dbReference type="ARBA" id="ARBA00023209"/>
    </source>
</evidence>
<sequence length="238" mass="25903">MSYNSNFITLFKALYMEEILNNINIIFYICAYLVASIPVGAIIVKIFANKNLLQIGSKSTGATNVYRAFVDISPQKAKFFSLLTMFLDAIKGLIVVLVAKCMGLSFETQYAIAILAILGHCYSPFLFFQGGKGVATAIGGMVLLIPIESCVGLIIWAVVGKIFKVSSLSSLSGVLSGVILTFIIPSLFHLPTQIDINQQIGTHAPIVIIGVIILNTHIENIKRLIYKEEKQIIGDTVA</sequence>
<dbReference type="InterPro" id="IPR003811">
    <property type="entry name" value="G3P_acylTferase_PlsY"/>
</dbReference>
<keyword evidence="2 10" id="KW-0444">Lipid biosynthesis</keyword>
<accession>A0A3D8IH59</accession>
<dbReference type="PANTHER" id="PTHR30309">
    <property type="entry name" value="INNER MEMBRANE PROTEIN YGIH"/>
    <property type="match status" value="1"/>
</dbReference>
<keyword evidence="9 10" id="KW-1208">Phospholipid metabolism</keyword>
<dbReference type="Pfam" id="PF02660">
    <property type="entry name" value="G3P_acyltransf"/>
    <property type="match status" value="1"/>
</dbReference>
<feature type="transmembrane region" description="Helical" evidence="10">
    <location>
        <begin position="25"/>
        <end position="48"/>
    </location>
</feature>
<reference evidence="11 12" key="1">
    <citation type="submission" date="2018-04" db="EMBL/GenBank/DDBJ databases">
        <title>Novel Campyloabacter and Helicobacter Species and Strains.</title>
        <authorList>
            <person name="Mannion A.J."/>
            <person name="Shen Z."/>
            <person name="Fox J.G."/>
        </authorList>
    </citation>
    <scope>NUCLEOTIDE SEQUENCE [LARGE SCALE GENOMIC DNA]</scope>
    <source>
        <strain evidence="11 12">MIT 17-337</strain>
    </source>
</reference>
<keyword evidence="6 10" id="KW-0443">Lipid metabolism</keyword>
<keyword evidence="5 10" id="KW-1133">Transmembrane helix</keyword>
<comment type="subunit">
    <text evidence="10">Probably interacts with PlsX.</text>
</comment>
<dbReference type="EMBL" id="NXLQ01000018">
    <property type="protein sequence ID" value="RDU64637.1"/>
    <property type="molecule type" value="Genomic_DNA"/>
</dbReference>
<evidence type="ECO:0000256" key="10">
    <source>
        <dbReference type="HAMAP-Rule" id="MF_01043"/>
    </source>
</evidence>
<dbReference type="GO" id="GO:0005886">
    <property type="term" value="C:plasma membrane"/>
    <property type="evidence" value="ECO:0007669"/>
    <property type="project" value="UniProtKB-SubCell"/>
</dbReference>
<protein>
    <recommendedName>
        <fullName evidence="10">Glycerol-3-phosphate acyltransferase</fullName>
    </recommendedName>
    <alternativeName>
        <fullName evidence="10">Acyl-PO4 G3P acyltransferase</fullName>
    </alternativeName>
    <alternativeName>
        <fullName evidence="10">Acyl-phosphate--glycerol-3-phosphate acyltransferase</fullName>
    </alternativeName>
    <alternativeName>
        <fullName evidence="10">G3P acyltransferase</fullName>
        <shortName evidence="10">GPAT</shortName>
        <ecNumber evidence="10">2.3.1.275</ecNumber>
    </alternativeName>
    <alternativeName>
        <fullName evidence="10">Lysophosphatidic acid synthase</fullName>
        <shortName evidence="10">LPA synthase</shortName>
    </alternativeName>
</protein>
<dbReference type="UniPathway" id="UPA00085"/>
<keyword evidence="11" id="KW-0012">Acyltransferase</keyword>
<comment type="function">
    <text evidence="10">Catalyzes the transfer of an acyl group from acyl-phosphate (acyl-PO(4)) to glycerol-3-phosphate (G3P) to form lysophosphatidic acid (LPA). This enzyme utilizes acyl-phosphate as fatty acyl donor, but not acyl-CoA or acyl-ACP.</text>
</comment>
<comment type="pathway">
    <text evidence="10">Lipid metabolism; phospholipid metabolism.</text>
</comment>
<evidence type="ECO:0000256" key="3">
    <source>
        <dbReference type="ARBA" id="ARBA00022679"/>
    </source>
</evidence>
<dbReference type="GO" id="GO:0043772">
    <property type="term" value="F:acyl-phosphate glycerol-3-phosphate acyltransferase activity"/>
    <property type="evidence" value="ECO:0007669"/>
    <property type="project" value="UniProtKB-UniRule"/>
</dbReference>
<dbReference type="HAMAP" id="MF_01043">
    <property type="entry name" value="PlsY"/>
    <property type="match status" value="1"/>
</dbReference>
<proteinExistence type="inferred from homology"/>
<evidence type="ECO:0000313" key="12">
    <source>
        <dbReference type="Proteomes" id="UP000256379"/>
    </source>
</evidence>
<gene>
    <name evidence="10" type="primary">plsY</name>
    <name evidence="11" type="ORF">CQA53_07690</name>
</gene>
<evidence type="ECO:0000313" key="11">
    <source>
        <dbReference type="EMBL" id="RDU64637.1"/>
    </source>
</evidence>
<dbReference type="NCBIfam" id="TIGR00023">
    <property type="entry name" value="glycerol-3-phosphate 1-O-acyltransferase PlsY"/>
    <property type="match status" value="1"/>
</dbReference>
<feature type="transmembrane region" description="Helical" evidence="10">
    <location>
        <begin position="200"/>
        <end position="218"/>
    </location>
</feature>
<comment type="catalytic activity">
    <reaction evidence="10">
        <text>an acyl phosphate + sn-glycerol 3-phosphate = a 1-acyl-sn-glycero-3-phosphate + phosphate</text>
        <dbReference type="Rhea" id="RHEA:34075"/>
        <dbReference type="ChEBI" id="CHEBI:43474"/>
        <dbReference type="ChEBI" id="CHEBI:57597"/>
        <dbReference type="ChEBI" id="CHEBI:57970"/>
        <dbReference type="ChEBI" id="CHEBI:59918"/>
        <dbReference type="EC" id="2.3.1.275"/>
    </reaction>
</comment>
<evidence type="ECO:0000256" key="1">
    <source>
        <dbReference type="ARBA" id="ARBA00022475"/>
    </source>
</evidence>
<evidence type="ECO:0000256" key="4">
    <source>
        <dbReference type="ARBA" id="ARBA00022692"/>
    </source>
</evidence>
<keyword evidence="8 10" id="KW-0594">Phospholipid biosynthesis</keyword>
<dbReference type="PANTHER" id="PTHR30309:SF0">
    <property type="entry name" value="GLYCEROL-3-PHOSPHATE ACYLTRANSFERASE-RELATED"/>
    <property type="match status" value="1"/>
</dbReference>
<comment type="subcellular location">
    <subcellularLocation>
        <location evidence="10">Cell membrane</location>
        <topology evidence="10">Multi-pass membrane protein</topology>
    </subcellularLocation>
</comment>
<name>A0A3D8IH59_9HELI</name>
<feature type="transmembrane region" description="Helical" evidence="10">
    <location>
        <begin position="134"/>
        <end position="159"/>
    </location>
</feature>
<keyword evidence="7 10" id="KW-0472">Membrane</keyword>
<evidence type="ECO:0000256" key="5">
    <source>
        <dbReference type="ARBA" id="ARBA00022989"/>
    </source>
</evidence>